<dbReference type="Pfam" id="PF00013">
    <property type="entry name" value="KH_1"/>
    <property type="match status" value="13"/>
</dbReference>
<feature type="compositionally biased region" description="Basic and acidic residues" evidence="7">
    <location>
        <begin position="1025"/>
        <end position="1034"/>
    </location>
</feature>
<feature type="compositionally biased region" description="Polar residues" evidence="7">
    <location>
        <begin position="1362"/>
        <end position="1372"/>
    </location>
</feature>
<feature type="region of interest" description="Disordered" evidence="7">
    <location>
        <begin position="1190"/>
        <end position="1212"/>
    </location>
</feature>
<feature type="domain" description="K Homology" evidence="9">
    <location>
        <begin position="337"/>
        <end position="405"/>
    </location>
</feature>
<feature type="domain" description="K Homology" evidence="9">
    <location>
        <begin position="841"/>
        <end position="912"/>
    </location>
</feature>
<keyword evidence="8" id="KW-0732">Signal</keyword>
<evidence type="ECO:0000256" key="4">
    <source>
        <dbReference type="ARBA" id="ARBA00022884"/>
    </source>
</evidence>
<comment type="subcellular location">
    <subcellularLocation>
        <location evidence="1">Cytoplasm</location>
    </subcellularLocation>
</comment>
<dbReference type="InterPro" id="IPR057778">
    <property type="entry name" value="KH_Vigilin_N"/>
</dbReference>
<gene>
    <name evidence="10" type="ORF">QR680_016873</name>
</gene>
<dbReference type="InterPro" id="IPR004087">
    <property type="entry name" value="KH_dom"/>
</dbReference>
<keyword evidence="6" id="KW-0175">Coiled coil</keyword>
<dbReference type="InterPro" id="IPR036612">
    <property type="entry name" value="KH_dom_type_1_sf"/>
</dbReference>
<feature type="domain" description="K Homology" evidence="9">
    <location>
        <begin position="1245"/>
        <end position="1317"/>
    </location>
</feature>
<feature type="domain" description="K Homology" evidence="9">
    <location>
        <begin position="187"/>
        <end position="264"/>
    </location>
</feature>
<feature type="region of interest" description="Disordered" evidence="7">
    <location>
        <begin position="131"/>
        <end position="150"/>
    </location>
</feature>
<feature type="chain" id="PRO_5041282365" description="K Homology domain-containing protein" evidence="8">
    <location>
        <begin position="23"/>
        <end position="1383"/>
    </location>
</feature>
<dbReference type="Proteomes" id="UP001175271">
    <property type="component" value="Unassembled WGS sequence"/>
</dbReference>
<dbReference type="PANTHER" id="PTHR10627">
    <property type="entry name" value="SCP160"/>
    <property type="match status" value="1"/>
</dbReference>
<keyword evidence="4 5" id="KW-0694">RNA-binding</keyword>
<evidence type="ECO:0000256" key="1">
    <source>
        <dbReference type="ARBA" id="ARBA00004496"/>
    </source>
</evidence>
<evidence type="ECO:0000313" key="11">
    <source>
        <dbReference type="Proteomes" id="UP001175271"/>
    </source>
</evidence>
<evidence type="ECO:0000256" key="3">
    <source>
        <dbReference type="ARBA" id="ARBA00022737"/>
    </source>
</evidence>
<feature type="compositionally biased region" description="Basic and acidic residues" evidence="7">
    <location>
        <begin position="1199"/>
        <end position="1212"/>
    </location>
</feature>
<feature type="region of interest" description="Disordered" evidence="7">
    <location>
        <begin position="1362"/>
        <end position="1383"/>
    </location>
</feature>
<protein>
    <recommendedName>
        <fullName evidence="9">K Homology domain-containing protein</fullName>
    </recommendedName>
</protein>
<feature type="domain" description="K Homology" evidence="9">
    <location>
        <begin position="1156"/>
        <end position="1241"/>
    </location>
</feature>
<feature type="domain" description="K Homology" evidence="9">
    <location>
        <begin position="695"/>
        <end position="763"/>
    </location>
</feature>
<evidence type="ECO:0000256" key="7">
    <source>
        <dbReference type="SAM" id="MobiDB-lite"/>
    </source>
</evidence>
<dbReference type="EMBL" id="JAUCMV010000004">
    <property type="protein sequence ID" value="KAK0403353.1"/>
    <property type="molecule type" value="Genomic_DNA"/>
</dbReference>
<dbReference type="Pfam" id="PF24668">
    <property type="entry name" value="KH_Vigilin"/>
    <property type="match status" value="1"/>
</dbReference>
<evidence type="ECO:0000259" key="9">
    <source>
        <dbReference type="SMART" id="SM00322"/>
    </source>
</evidence>
<keyword evidence="11" id="KW-1185">Reference proteome</keyword>
<feature type="domain" description="K Homology" evidence="9">
    <location>
        <begin position="621"/>
        <end position="690"/>
    </location>
</feature>
<sequence>MVFKKIALLLFLGVVILQVCTAAPIEGYLAGLENEKVDKFLEYLKNFRESEEDSFWEAAWNVLKKFGVMAAQAFKNYEDECHPEDRNGTNPHLHDVSTRAGPTVMDVEMNLSVENGEVVVVEAVEAVNGGDAAESSNHHDAALGAPGDGRPAEKVDYNTDFPQLPISDVGAGGLAGAWGRKPVVKASTVTIRIALSAEERAARGFGQKTIAGMSDEQTRCSQIHAETGAKIDLSEARDNSVNILISGKPEAVEKARSMLVRTLQAQITREISIPKDHHRIIIGKNGSKLKEIQDQCDCKIDVPKRDNASDVIKITGPSEGIARAVQRIQAMSAELAKTGSAEIDVPKSFYPWIRGPNNEFYDKWTNELDVRINIPPSSAASDVIVITGEREAVEQVEAAIRKIYAAKRDAVKTLTVMVPRAQHRYIVGPQRSGIHEILRQTDVVVEVPAEDEQSDQVTLRGEQAKLGDALTLVYAKATSIVSTTIECPPWMHKMLIGPKGATLESLIPNKEKVKIDFEKGGLIYIEGAPKEVEIANEALQAEIDRLTREVTSESVDVNPLFHKHIIGRNRAAINKIREKYDVQVIIPHEDTHSPEVRVEGKKEGVAEAIKTIKETVARLENEKTRDILIPQRFHGQFIGPQGAKLNETRKKYPSINFSFPEAKENSEVVTLRGDRQEVDKCFQEWSKKTKELLESSYQETLPVFKEFCKHIIGKGGSKIGKIRQETGARIELPAANSDDSVITVTGKKEQVQKAVAQLTALQNELSSIVSEDVVIPQKVHFRFVAGGRRLVREVEEECGGVHIKFPAEKSNSDKVSVRGPKDDVAKAVELLKKMAKDCEGTSFQDSVLAKAEYHRFFIGKGGSKINKLSEQFPTVRVIFPREADADKERIQFIGAKDEVVAIKKVFEQQIAELNDTTELTVVVDPKHHSHFVAKGAQVLNEIQSSNGNVIISFPRKESKNANVTIKGAKNCAEAAKQRIIEIVEDLEAQVTIPVVIAAVHHRTMFSVAGRARIQKIQDDFNVHIKFPERKRDQPAAEAPEAESSEEGEPKPEDLVHITGRDTKCEKAKEALLAVVPVSRVVNVPNEYHRSFIGQKGENVRQLMNEHDVNIKVPGKGAENADEIVVTGIPEHVEAAIKSVLEKLEEYEKDAEDRRLRNFRLDVVVDPKYHQRLIGQKGATISDIRTRHNVQVSFPPDASRSQKADPKRREVRDPAAGPDVIILTGYEHDCEACKAEILQIVADIESLVTEEIELDPRYHPRLIGSRGRNLKLVQEKFHVEIRLPRKDDPNANPSLVVVAGKNADDVAQCVDHLRIEEEDYMQDVIERYGYISQRQEPTPAPRPVQEFQITGAPWQLQEEQFPSMGDNQATPSVTGVWGNRANRV</sequence>
<dbReference type="CDD" id="cd22407">
    <property type="entry name" value="KH-I_Vigilin_rpt3"/>
    <property type="match status" value="1"/>
</dbReference>
<feature type="domain" description="K Homology" evidence="9">
    <location>
        <begin position="767"/>
        <end position="836"/>
    </location>
</feature>
<dbReference type="PROSITE" id="PS50084">
    <property type="entry name" value="KH_TYPE_1"/>
    <property type="match status" value="14"/>
</dbReference>
<feature type="domain" description="K Homology" evidence="9">
    <location>
        <begin position="479"/>
        <end position="544"/>
    </location>
</feature>
<dbReference type="CDD" id="cd22408">
    <property type="entry name" value="KH-I_Vigilin_rpt4"/>
    <property type="match status" value="1"/>
</dbReference>
<evidence type="ECO:0000256" key="2">
    <source>
        <dbReference type="ARBA" id="ARBA00022490"/>
    </source>
</evidence>
<keyword evidence="2" id="KW-0963">Cytoplasm</keyword>
<comment type="caution">
    <text evidence="10">The sequence shown here is derived from an EMBL/GenBank/DDBJ whole genome shotgun (WGS) entry which is preliminary data.</text>
</comment>
<feature type="domain" description="K Homology" evidence="9">
    <location>
        <begin position="265"/>
        <end position="333"/>
    </location>
</feature>
<dbReference type="Gene3D" id="3.30.1370.10">
    <property type="entry name" value="K Homology domain, type 1"/>
    <property type="match status" value="15"/>
</dbReference>
<dbReference type="SUPFAM" id="SSF54791">
    <property type="entry name" value="Eukaryotic type KH-domain (KH-domain type I)"/>
    <property type="match status" value="13"/>
</dbReference>
<evidence type="ECO:0000256" key="5">
    <source>
        <dbReference type="PROSITE-ProRule" id="PRU00117"/>
    </source>
</evidence>
<evidence type="ECO:0000313" key="10">
    <source>
        <dbReference type="EMBL" id="KAK0403353.1"/>
    </source>
</evidence>
<reference evidence="10" key="1">
    <citation type="submission" date="2023-06" db="EMBL/GenBank/DDBJ databases">
        <title>Genomic analysis of the entomopathogenic nematode Steinernema hermaphroditum.</title>
        <authorList>
            <person name="Schwarz E.M."/>
            <person name="Heppert J.K."/>
            <person name="Baniya A."/>
            <person name="Schwartz H.T."/>
            <person name="Tan C.-H."/>
            <person name="Antoshechkin I."/>
            <person name="Sternberg P.W."/>
            <person name="Goodrich-Blair H."/>
            <person name="Dillman A.R."/>
        </authorList>
    </citation>
    <scope>NUCLEOTIDE SEQUENCE</scope>
    <source>
        <strain evidence="10">PS9179</strain>
        <tissue evidence="10">Whole animal</tissue>
    </source>
</reference>
<dbReference type="GO" id="GO:0003729">
    <property type="term" value="F:mRNA binding"/>
    <property type="evidence" value="ECO:0007669"/>
    <property type="project" value="TreeGrafter"/>
</dbReference>
<dbReference type="CDD" id="cd02394">
    <property type="entry name" value="KH-I_Vigilin_rpt6"/>
    <property type="match status" value="1"/>
</dbReference>
<feature type="region of interest" description="Disordered" evidence="7">
    <location>
        <begin position="1025"/>
        <end position="1054"/>
    </location>
</feature>
<dbReference type="CDD" id="cd22417">
    <property type="entry name" value="KH-I_Vigilin_rpt14"/>
    <property type="match status" value="1"/>
</dbReference>
<evidence type="ECO:0000256" key="6">
    <source>
        <dbReference type="SAM" id="Coils"/>
    </source>
</evidence>
<accession>A0AA39LN53</accession>
<feature type="domain" description="K Homology" evidence="9">
    <location>
        <begin position="549"/>
        <end position="617"/>
    </location>
</feature>
<feature type="domain" description="K Homology" evidence="9">
    <location>
        <begin position="410"/>
        <end position="478"/>
    </location>
</feature>
<organism evidence="10 11">
    <name type="scientific">Steinernema hermaphroditum</name>
    <dbReference type="NCBI Taxonomy" id="289476"/>
    <lineage>
        <taxon>Eukaryota</taxon>
        <taxon>Metazoa</taxon>
        <taxon>Ecdysozoa</taxon>
        <taxon>Nematoda</taxon>
        <taxon>Chromadorea</taxon>
        <taxon>Rhabditida</taxon>
        <taxon>Tylenchina</taxon>
        <taxon>Panagrolaimomorpha</taxon>
        <taxon>Strongyloidoidea</taxon>
        <taxon>Steinernematidae</taxon>
        <taxon>Steinernema</taxon>
    </lineage>
</organism>
<keyword evidence="3" id="KW-0677">Repeat</keyword>
<evidence type="ECO:0000256" key="8">
    <source>
        <dbReference type="SAM" id="SignalP"/>
    </source>
</evidence>
<feature type="signal peptide" evidence="8">
    <location>
        <begin position="1"/>
        <end position="22"/>
    </location>
</feature>
<feature type="coiled-coil region" evidence="6">
    <location>
        <begin position="744"/>
        <end position="771"/>
    </location>
</feature>
<dbReference type="InterPro" id="IPR004088">
    <property type="entry name" value="KH_dom_type_1"/>
</dbReference>
<dbReference type="SMART" id="SM00322">
    <property type="entry name" value="KH"/>
    <property type="match status" value="15"/>
</dbReference>
<name>A0AA39LN53_9BILA</name>
<feature type="domain" description="K Homology" evidence="9">
    <location>
        <begin position="1077"/>
        <end position="1144"/>
    </location>
</feature>
<dbReference type="CDD" id="cd22411">
    <property type="entry name" value="KH-I_Vigilin_rpt8"/>
    <property type="match status" value="1"/>
</dbReference>
<feature type="domain" description="K Homology" evidence="9">
    <location>
        <begin position="915"/>
        <end position="984"/>
    </location>
</feature>
<proteinExistence type="predicted"/>
<dbReference type="PANTHER" id="PTHR10627:SF31">
    <property type="entry name" value="DODECA-SATELLITE-BINDING PROTEIN 1, ISOFORM A"/>
    <property type="match status" value="1"/>
</dbReference>
<feature type="domain" description="K Homology" evidence="9">
    <location>
        <begin position="988"/>
        <end position="1076"/>
    </location>
</feature>